<feature type="compositionally biased region" description="Basic and acidic residues" evidence="1">
    <location>
        <begin position="35"/>
        <end position="46"/>
    </location>
</feature>
<name>C0NIM7_AJECG</name>
<sequence length="131" mass="14422">MSTAVMKGCSTGACLEKPPKKLSEGKWAFLRPKRRQPEVVDTRSEWESSGTTGGEWARGPSAQAPADHRGQPNPWQPGDQGLPLAGWRWLQWLQWLQAWLQAWGCRRGGGGCDVDGHDRTGDDSSALPVTR</sequence>
<dbReference type="InParanoid" id="C0NIM7"/>
<dbReference type="RefSeq" id="XP_045289228.1">
    <property type="nucleotide sequence ID" value="XM_045429333.1"/>
</dbReference>
<organism evidence="2 3">
    <name type="scientific">Ajellomyces capsulatus (strain G186AR / H82 / ATCC MYA-2454 / RMSCC 2432)</name>
    <name type="common">Darling's disease fungus</name>
    <name type="synonym">Histoplasma capsulatum</name>
    <dbReference type="NCBI Taxonomy" id="447093"/>
    <lineage>
        <taxon>Eukaryota</taxon>
        <taxon>Fungi</taxon>
        <taxon>Dikarya</taxon>
        <taxon>Ascomycota</taxon>
        <taxon>Pezizomycotina</taxon>
        <taxon>Eurotiomycetes</taxon>
        <taxon>Eurotiomycetidae</taxon>
        <taxon>Onygenales</taxon>
        <taxon>Ajellomycetaceae</taxon>
        <taxon>Histoplasma</taxon>
    </lineage>
</organism>
<dbReference type="Proteomes" id="UP000001631">
    <property type="component" value="Unassembled WGS sequence"/>
</dbReference>
<proteinExistence type="predicted"/>
<evidence type="ECO:0000313" key="3">
    <source>
        <dbReference type="Proteomes" id="UP000001631"/>
    </source>
</evidence>
<evidence type="ECO:0000256" key="1">
    <source>
        <dbReference type="SAM" id="MobiDB-lite"/>
    </source>
</evidence>
<accession>C0NIM7</accession>
<reference evidence="2" key="1">
    <citation type="submission" date="2009-02" db="EMBL/GenBank/DDBJ databases">
        <title>The Genome Sequence of Ajellomyces capsulatus strain G186AR.</title>
        <authorList>
            <consortium name="The Broad Institute Genome Sequencing Platform"/>
            <person name="Champion M."/>
            <person name="Cuomo C."/>
            <person name="Ma L.-J."/>
            <person name="Henn M.R."/>
            <person name="Sil A."/>
            <person name="Goldman B."/>
            <person name="Young S.K."/>
            <person name="Kodira C.D."/>
            <person name="Zeng Q."/>
            <person name="Koehrsen M."/>
            <person name="Alvarado L."/>
            <person name="Berlin A."/>
            <person name="Borenstein D."/>
            <person name="Chen Z."/>
            <person name="Engels R."/>
            <person name="Freedman E."/>
            <person name="Gellesch M."/>
            <person name="Goldberg J."/>
            <person name="Griggs A."/>
            <person name="Gujja S."/>
            <person name="Heiman D."/>
            <person name="Hepburn T."/>
            <person name="Howarth C."/>
            <person name="Jen D."/>
            <person name="Larson L."/>
            <person name="Lewis B."/>
            <person name="Mehta T."/>
            <person name="Park D."/>
            <person name="Pearson M."/>
            <person name="Roberts A."/>
            <person name="Saif S."/>
            <person name="Shea T."/>
            <person name="Shenoy N."/>
            <person name="Sisk P."/>
            <person name="Stolte C."/>
            <person name="Sykes S."/>
            <person name="Walk T."/>
            <person name="White J."/>
            <person name="Yandava C."/>
            <person name="Klein B."/>
            <person name="McEwen J.G."/>
            <person name="Puccia R."/>
            <person name="Goldman G.H."/>
            <person name="Felipe M.S."/>
            <person name="Nino-Vega G."/>
            <person name="San-Blas G."/>
            <person name="Taylor J."/>
            <person name="Mendoza L."/>
            <person name="Galagan J."/>
            <person name="Nusbaum C."/>
            <person name="Birren B."/>
        </authorList>
    </citation>
    <scope>NUCLEOTIDE SEQUENCE</scope>
    <source>
        <strain evidence="2">G186AR</strain>
    </source>
</reference>
<keyword evidence="3" id="KW-1185">Reference proteome</keyword>
<gene>
    <name evidence="2" type="ORF">HCBG_02284</name>
</gene>
<dbReference type="EMBL" id="GG663365">
    <property type="protein sequence ID" value="EEH08747.1"/>
    <property type="molecule type" value="Genomic_DNA"/>
</dbReference>
<dbReference type="HOGENOM" id="CLU_1926994_0_0_1"/>
<dbReference type="AlphaFoldDB" id="C0NIM7"/>
<feature type="region of interest" description="Disordered" evidence="1">
    <location>
        <begin position="32"/>
        <end position="81"/>
    </location>
</feature>
<evidence type="ECO:0000313" key="2">
    <source>
        <dbReference type="EMBL" id="EEH08747.1"/>
    </source>
</evidence>
<dbReference type="GeneID" id="69035300"/>
<protein>
    <submittedName>
        <fullName evidence="2">Uncharacterized protein</fullName>
    </submittedName>
</protein>